<dbReference type="RefSeq" id="WP_085465850.1">
    <property type="nucleotide sequence ID" value="NZ_FXBL01000004.1"/>
</dbReference>
<accession>A0A1X7PI74</accession>
<evidence type="ECO:0000313" key="2">
    <source>
        <dbReference type="EMBL" id="SMH50312.1"/>
    </source>
</evidence>
<evidence type="ECO:0000313" key="3">
    <source>
        <dbReference type="Proteomes" id="UP000193083"/>
    </source>
</evidence>
<reference evidence="2 3" key="1">
    <citation type="submission" date="2017-04" db="EMBL/GenBank/DDBJ databases">
        <authorList>
            <person name="Afonso C.L."/>
            <person name="Miller P.J."/>
            <person name="Scott M.A."/>
            <person name="Spackman E."/>
            <person name="Goraichik I."/>
            <person name="Dimitrov K.M."/>
            <person name="Suarez D.L."/>
            <person name="Swayne D.E."/>
        </authorList>
    </citation>
    <scope>NUCLEOTIDE SEQUENCE [LARGE SCALE GENOMIC DNA]</scope>
    <source>
        <strain evidence="2 3">B5P</strain>
    </source>
</reference>
<dbReference type="EMBL" id="FXBL01000004">
    <property type="protein sequence ID" value="SMH50312.1"/>
    <property type="molecule type" value="Genomic_DNA"/>
</dbReference>
<protein>
    <submittedName>
        <fullName evidence="2">Uncharacterized protein</fullName>
    </submittedName>
</protein>
<keyword evidence="3" id="KW-1185">Reference proteome</keyword>
<sequence>MRLALAVLLAFAASPALAATCAPVSTEARILASVDYDDIHPDWSDGSRIGLSWSLDLLGEEEGEDGDYYLIGDLVDPSGDVVTESVFVSAMEWECDAD</sequence>
<feature type="chain" id="PRO_5012010560" evidence="1">
    <location>
        <begin position="19"/>
        <end position="98"/>
    </location>
</feature>
<gene>
    <name evidence="2" type="ORF">SAMN02982922_4123</name>
</gene>
<dbReference type="AlphaFoldDB" id="A0A1X7PI74"/>
<evidence type="ECO:0000256" key="1">
    <source>
        <dbReference type="SAM" id="SignalP"/>
    </source>
</evidence>
<dbReference type="OrthoDB" id="8453694at2"/>
<keyword evidence="1" id="KW-0732">Signal</keyword>
<organism evidence="2 3">
    <name type="scientific">Mesorhizobium australicum</name>
    <dbReference type="NCBI Taxonomy" id="536018"/>
    <lineage>
        <taxon>Bacteria</taxon>
        <taxon>Pseudomonadati</taxon>
        <taxon>Pseudomonadota</taxon>
        <taxon>Alphaproteobacteria</taxon>
        <taxon>Hyphomicrobiales</taxon>
        <taxon>Phyllobacteriaceae</taxon>
        <taxon>Mesorhizobium</taxon>
    </lineage>
</organism>
<dbReference type="Proteomes" id="UP000193083">
    <property type="component" value="Unassembled WGS sequence"/>
</dbReference>
<proteinExistence type="predicted"/>
<feature type="signal peptide" evidence="1">
    <location>
        <begin position="1"/>
        <end position="18"/>
    </location>
</feature>
<name>A0A1X7PI74_9HYPH</name>